<dbReference type="EMBL" id="CM047736">
    <property type="protein sequence ID" value="KAJ0053421.1"/>
    <property type="molecule type" value="Genomic_DNA"/>
</dbReference>
<evidence type="ECO:0000313" key="1">
    <source>
        <dbReference type="EMBL" id="KAJ0053421.1"/>
    </source>
</evidence>
<reference evidence="2" key="1">
    <citation type="journal article" date="2023" name="G3 (Bethesda)">
        <title>Genome assembly and association tests identify interacting loci associated with vigor, precocity, and sex in interspecific pistachio rootstocks.</title>
        <authorList>
            <person name="Palmer W."/>
            <person name="Jacygrad E."/>
            <person name="Sagayaradj S."/>
            <person name="Cavanaugh K."/>
            <person name="Han R."/>
            <person name="Bertier L."/>
            <person name="Beede B."/>
            <person name="Kafkas S."/>
            <person name="Golino D."/>
            <person name="Preece J."/>
            <person name="Michelmore R."/>
        </authorList>
    </citation>
    <scope>NUCLEOTIDE SEQUENCE [LARGE SCALE GENOMIC DNA]</scope>
</reference>
<evidence type="ECO:0000313" key="2">
    <source>
        <dbReference type="Proteomes" id="UP001163603"/>
    </source>
</evidence>
<proteinExistence type="predicted"/>
<accession>A0ACC0ZMX8</accession>
<organism evidence="1 2">
    <name type="scientific">Pistacia integerrima</name>
    <dbReference type="NCBI Taxonomy" id="434235"/>
    <lineage>
        <taxon>Eukaryota</taxon>
        <taxon>Viridiplantae</taxon>
        <taxon>Streptophyta</taxon>
        <taxon>Embryophyta</taxon>
        <taxon>Tracheophyta</taxon>
        <taxon>Spermatophyta</taxon>
        <taxon>Magnoliopsida</taxon>
        <taxon>eudicotyledons</taxon>
        <taxon>Gunneridae</taxon>
        <taxon>Pentapetalae</taxon>
        <taxon>rosids</taxon>
        <taxon>malvids</taxon>
        <taxon>Sapindales</taxon>
        <taxon>Anacardiaceae</taxon>
        <taxon>Pistacia</taxon>
    </lineage>
</organism>
<name>A0ACC0ZMX8_9ROSI</name>
<gene>
    <name evidence="1" type="ORF">Pint_02516</name>
</gene>
<keyword evidence="2" id="KW-1185">Reference proteome</keyword>
<dbReference type="Proteomes" id="UP001163603">
    <property type="component" value="Chromosome 1"/>
</dbReference>
<sequence length="339" mass="37957">MRIFYKSRLSCQIVFLKLLLVEEISGFTYCKTLQVAKNVKLPASVIGCNCKGSCENSRICSCAKLNGSDFPYVRRDGGRLIEAKDVVFECGPNCGCGPDCINRTSQKGLMYRLEVFRTPKKGWAVRSWDFIPAGAPICEYTGVLMRTEDVDNDSESDNNYIFDIDCLQTIRGLGGRESRPLMLARFGLVIAFHNPWLQIVANSVYNSLLDFWKLCQSKLAHPPRRLGDVSIPTVHNSDRPDDQRSESVPEFCIDAGSMGNIARFINHSCEPNLFVQCILSSHHDVKLARIVLFAADNIPPLQELSYDYAYTLDSVCGPDGKVKKMLCYCGAADCRSRLF</sequence>
<protein>
    <submittedName>
        <fullName evidence="1">Uncharacterized protein</fullName>
    </submittedName>
</protein>
<comment type="caution">
    <text evidence="1">The sequence shown here is derived from an EMBL/GenBank/DDBJ whole genome shotgun (WGS) entry which is preliminary data.</text>
</comment>